<dbReference type="AlphaFoldDB" id="A0A3A8JHJ1"/>
<evidence type="ECO:0000313" key="3">
    <source>
        <dbReference type="Proteomes" id="UP000268313"/>
    </source>
</evidence>
<comment type="caution">
    <text evidence="2">The sequence shown here is derived from an EMBL/GenBank/DDBJ whole genome shotgun (WGS) entry which is preliminary data.</text>
</comment>
<proteinExistence type="predicted"/>
<reference evidence="3" key="1">
    <citation type="submission" date="2018-09" db="EMBL/GenBank/DDBJ databases">
        <authorList>
            <person name="Livingstone P.G."/>
            <person name="Whitworth D.E."/>
        </authorList>
    </citation>
    <scope>NUCLEOTIDE SEQUENCE [LARGE SCALE GENOMIC DNA]</scope>
    <source>
        <strain evidence="3">CA043D</strain>
    </source>
</reference>
<evidence type="ECO:0000256" key="1">
    <source>
        <dbReference type="SAM" id="MobiDB-lite"/>
    </source>
</evidence>
<feature type="region of interest" description="Disordered" evidence="1">
    <location>
        <begin position="1"/>
        <end position="24"/>
    </location>
</feature>
<gene>
    <name evidence="2" type="ORF">D7X32_39845</name>
</gene>
<dbReference type="Pfam" id="PF19378">
    <property type="entry name" value="DUF5953"/>
    <property type="match status" value="1"/>
</dbReference>
<organism evidence="2 3">
    <name type="scientific">Corallococcus carmarthensis</name>
    <dbReference type="NCBI Taxonomy" id="2316728"/>
    <lineage>
        <taxon>Bacteria</taxon>
        <taxon>Pseudomonadati</taxon>
        <taxon>Myxococcota</taxon>
        <taxon>Myxococcia</taxon>
        <taxon>Myxococcales</taxon>
        <taxon>Cystobacterineae</taxon>
        <taxon>Myxococcaceae</taxon>
        <taxon>Corallococcus</taxon>
    </lineage>
</organism>
<dbReference type="OrthoDB" id="9803192at2"/>
<dbReference type="Proteomes" id="UP000268313">
    <property type="component" value="Unassembled WGS sequence"/>
</dbReference>
<dbReference type="InterPro" id="IPR045997">
    <property type="entry name" value="DUF5953"/>
</dbReference>
<name>A0A3A8JHJ1_9BACT</name>
<protein>
    <submittedName>
        <fullName evidence="2">Uncharacterized protein</fullName>
    </submittedName>
</protein>
<dbReference type="EMBL" id="RAWE01000279">
    <property type="protein sequence ID" value="RKG95179.1"/>
    <property type="molecule type" value="Genomic_DNA"/>
</dbReference>
<keyword evidence="3" id="KW-1185">Reference proteome</keyword>
<evidence type="ECO:0000313" key="2">
    <source>
        <dbReference type="EMBL" id="RKG95179.1"/>
    </source>
</evidence>
<sequence length="116" mass="12554">MSRDAGHRGPTGPKRYGPEKPPLGLPALKLPEAIPAPEIPRHLGWLNYWSAAAAKAIGFPDPSRDAELLSHARRTATGGWVVRLTEDPLDLGDRAHLAALLRAYERIPEIGGRSVP</sequence>
<accession>A0A3A8JHJ1</accession>